<name>A0AAW1VR89_RUBAR</name>
<organism evidence="1 2">
    <name type="scientific">Rubus argutus</name>
    <name type="common">Southern blackberry</name>
    <dbReference type="NCBI Taxonomy" id="59490"/>
    <lineage>
        <taxon>Eukaryota</taxon>
        <taxon>Viridiplantae</taxon>
        <taxon>Streptophyta</taxon>
        <taxon>Embryophyta</taxon>
        <taxon>Tracheophyta</taxon>
        <taxon>Spermatophyta</taxon>
        <taxon>Magnoliopsida</taxon>
        <taxon>eudicotyledons</taxon>
        <taxon>Gunneridae</taxon>
        <taxon>Pentapetalae</taxon>
        <taxon>rosids</taxon>
        <taxon>fabids</taxon>
        <taxon>Rosales</taxon>
        <taxon>Rosaceae</taxon>
        <taxon>Rosoideae</taxon>
        <taxon>Rosoideae incertae sedis</taxon>
        <taxon>Rubus</taxon>
    </lineage>
</organism>
<evidence type="ECO:0000313" key="2">
    <source>
        <dbReference type="Proteomes" id="UP001457282"/>
    </source>
</evidence>
<dbReference type="Gene3D" id="3.60.20.10">
    <property type="entry name" value="Glutamine Phosphoribosylpyrophosphate, subunit 1, domain 1"/>
    <property type="match status" value="1"/>
</dbReference>
<dbReference type="InterPro" id="IPR029055">
    <property type="entry name" value="Ntn_hydrolases_N"/>
</dbReference>
<dbReference type="InterPro" id="IPR001353">
    <property type="entry name" value="Proteasome_sua/b"/>
</dbReference>
<dbReference type="Proteomes" id="UP001457282">
    <property type="component" value="Unassembled WGS sequence"/>
</dbReference>
<dbReference type="Pfam" id="PF00227">
    <property type="entry name" value="Proteasome"/>
    <property type="match status" value="1"/>
</dbReference>
<gene>
    <name evidence="1" type="ORF">M0R45_002544</name>
</gene>
<dbReference type="SUPFAM" id="SSF56235">
    <property type="entry name" value="N-terminal nucleophile aminohydrolases (Ntn hydrolases)"/>
    <property type="match status" value="1"/>
</dbReference>
<dbReference type="AlphaFoldDB" id="A0AAW1VR89"/>
<proteinExistence type="predicted"/>
<evidence type="ECO:0000313" key="1">
    <source>
        <dbReference type="EMBL" id="KAK9906990.1"/>
    </source>
</evidence>
<comment type="caution">
    <text evidence="1">The sequence shown here is derived from an EMBL/GenBank/DDBJ whole genome shotgun (WGS) entry which is preliminary data.</text>
</comment>
<dbReference type="GO" id="GO:0005839">
    <property type="term" value="C:proteasome core complex"/>
    <property type="evidence" value="ECO:0007669"/>
    <property type="project" value="InterPro"/>
</dbReference>
<dbReference type="GO" id="GO:0051603">
    <property type="term" value="P:proteolysis involved in protein catabolic process"/>
    <property type="evidence" value="ECO:0007669"/>
    <property type="project" value="InterPro"/>
</dbReference>
<sequence length="357" mass="40381">MMKGEHLSRTTNVGLMSRQGIALGVDARITISYKGVDDKLYEEIKSDEEVKTFQLCSNPLIFCTLMGDVEEWHEMYRDMLRQAPKSVKEAFDIAENYLQAFKTSHRRNKRIDKIFGTLIAGYQKEKGFEVLGISLEKKNIVTKFGNDNPKALGSGATYAEQILFKGQNWNDMTKDEAINLAFEALLHACLKDVYSGGKLTVTFVHEDGIISETYYILEVYNRLYDLTHNVEKKTLFLLYSTHAGPIFGDDAVQDLISDVWPGLTSSSLTQSNHLIAKTACFYVHYIVFKTEQAATRAYVDVPTKNGNPHFPQPLADIRSFLTNCVRESTRDHVYIGRSSKGLLEGLCKLENAPNLKY</sequence>
<keyword evidence="2" id="KW-1185">Reference proteome</keyword>
<accession>A0AAW1VR89</accession>
<protein>
    <submittedName>
        <fullName evidence="1">Uncharacterized protein</fullName>
    </submittedName>
</protein>
<dbReference type="EMBL" id="JBEDUW010000050">
    <property type="protein sequence ID" value="KAK9906990.1"/>
    <property type="molecule type" value="Genomic_DNA"/>
</dbReference>
<reference evidence="1 2" key="1">
    <citation type="journal article" date="2023" name="G3 (Bethesda)">
        <title>A chromosome-length genome assembly and annotation of blackberry (Rubus argutus, cv. 'Hillquist').</title>
        <authorList>
            <person name="Bruna T."/>
            <person name="Aryal R."/>
            <person name="Dudchenko O."/>
            <person name="Sargent D.J."/>
            <person name="Mead D."/>
            <person name="Buti M."/>
            <person name="Cavallini A."/>
            <person name="Hytonen T."/>
            <person name="Andres J."/>
            <person name="Pham M."/>
            <person name="Weisz D."/>
            <person name="Mascagni F."/>
            <person name="Usai G."/>
            <person name="Natali L."/>
            <person name="Bassil N."/>
            <person name="Fernandez G.E."/>
            <person name="Lomsadze A."/>
            <person name="Armour M."/>
            <person name="Olukolu B."/>
            <person name="Poorten T."/>
            <person name="Britton C."/>
            <person name="Davik J."/>
            <person name="Ashrafi H."/>
            <person name="Aiden E.L."/>
            <person name="Borodovsky M."/>
            <person name="Worthington M."/>
        </authorList>
    </citation>
    <scope>NUCLEOTIDE SEQUENCE [LARGE SCALE GENOMIC DNA]</scope>
    <source>
        <strain evidence="1">PI 553951</strain>
    </source>
</reference>